<dbReference type="InterPro" id="IPR009057">
    <property type="entry name" value="Homeodomain-like_sf"/>
</dbReference>
<feature type="DNA-binding region" description="H-T-H motif" evidence="2">
    <location>
        <begin position="10"/>
        <end position="29"/>
    </location>
</feature>
<reference evidence="4" key="1">
    <citation type="journal article" date="2022" name="Int. J. Syst. Evol. Microbiol.">
        <title>Pseudomonas aegrilactucae sp. nov. and Pseudomonas morbosilactucae sp. nov., pathogens causing bacterial rot of lettuce in Japan.</title>
        <authorList>
            <person name="Sawada H."/>
            <person name="Fujikawa T."/>
            <person name="Satou M."/>
        </authorList>
    </citation>
    <scope>NUCLEOTIDE SEQUENCE</scope>
    <source>
        <strain evidence="4">0166_1</strain>
    </source>
</reference>
<dbReference type="Pfam" id="PF17940">
    <property type="entry name" value="TetR_C_31"/>
    <property type="match status" value="1"/>
</dbReference>
<evidence type="ECO:0000256" key="1">
    <source>
        <dbReference type="ARBA" id="ARBA00023125"/>
    </source>
</evidence>
<dbReference type="InterPro" id="IPR041583">
    <property type="entry name" value="TetR_C_31"/>
</dbReference>
<dbReference type="PROSITE" id="PS50977">
    <property type="entry name" value="HTH_TETR_2"/>
    <property type="match status" value="1"/>
</dbReference>
<proteinExistence type="predicted"/>
<evidence type="ECO:0000256" key="2">
    <source>
        <dbReference type="PROSITE-ProRule" id="PRU00335"/>
    </source>
</evidence>
<protein>
    <submittedName>
        <fullName evidence="4">HTH-type transcriptional regulator RcdA</fullName>
    </submittedName>
</protein>
<gene>
    <name evidence="4" type="primary">rcdA_4</name>
    <name evidence="4" type="ORF">DSM104329_03726</name>
</gene>
<evidence type="ECO:0000259" key="3">
    <source>
        <dbReference type="PROSITE" id="PS50977"/>
    </source>
</evidence>
<dbReference type="Proteomes" id="UP001162834">
    <property type="component" value="Chromosome"/>
</dbReference>
<dbReference type="EMBL" id="CP087164">
    <property type="protein sequence ID" value="UGS37311.1"/>
    <property type="molecule type" value="Genomic_DNA"/>
</dbReference>
<dbReference type="SUPFAM" id="SSF46689">
    <property type="entry name" value="Homeodomain-like"/>
    <property type="match status" value="1"/>
</dbReference>
<accession>A0A9E6Y0S3</accession>
<dbReference type="InterPro" id="IPR001647">
    <property type="entry name" value="HTH_TetR"/>
</dbReference>
<dbReference type="AlphaFoldDB" id="A0A9E6Y0S3"/>
<sequence>MARDGIDGLTHRAVARQADVPLGSTTYHFAGKDDLLNSAVELAQSADREMLAQALERFGPHEDLAGALAQLIEHLTVHDRERLLFDYELFLAARQRPALAASARRWVDDTEALIGRFTDARTARVLIHMVEGMLAESVVLHEPMPAHSIEPDFRRVLAG</sequence>
<organism evidence="4 5">
    <name type="scientific">Capillimicrobium parvum</name>
    <dbReference type="NCBI Taxonomy" id="2884022"/>
    <lineage>
        <taxon>Bacteria</taxon>
        <taxon>Bacillati</taxon>
        <taxon>Actinomycetota</taxon>
        <taxon>Thermoleophilia</taxon>
        <taxon>Solirubrobacterales</taxon>
        <taxon>Capillimicrobiaceae</taxon>
        <taxon>Capillimicrobium</taxon>
    </lineage>
</organism>
<feature type="domain" description="HTH tetR-type" evidence="3">
    <location>
        <begin position="1"/>
        <end position="47"/>
    </location>
</feature>
<dbReference type="GO" id="GO:0003677">
    <property type="term" value="F:DNA binding"/>
    <property type="evidence" value="ECO:0007669"/>
    <property type="project" value="UniProtKB-UniRule"/>
</dbReference>
<evidence type="ECO:0000313" key="5">
    <source>
        <dbReference type="Proteomes" id="UP001162834"/>
    </source>
</evidence>
<name>A0A9E6Y0S3_9ACTN</name>
<keyword evidence="1 2" id="KW-0238">DNA-binding</keyword>
<keyword evidence="5" id="KW-1185">Reference proteome</keyword>
<dbReference type="KEGG" id="sbae:DSM104329_03726"/>
<evidence type="ECO:0000313" key="4">
    <source>
        <dbReference type="EMBL" id="UGS37311.1"/>
    </source>
</evidence>
<dbReference type="Gene3D" id="1.10.357.10">
    <property type="entry name" value="Tetracycline Repressor, domain 2"/>
    <property type="match status" value="1"/>
</dbReference>